<feature type="compositionally biased region" description="Basic residues" evidence="1">
    <location>
        <begin position="96"/>
        <end position="108"/>
    </location>
</feature>
<reference evidence="2" key="1">
    <citation type="submission" date="2019-04" db="EMBL/GenBank/DDBJ databases">
        <title>Genome assembly of Zosterops borbonicus 15179.</title>
        <authorList>
            <person name="Leroy T."/>
            <person name="Anselmetti Y."/>
            <person name="Tilak M.-K."/>
            <person name="Nabholz B."/>
        </authorList>
    </citation>
    <scope>NUCLEOTIDE SEQUENCE</scope>
    <source>
        <strain evidence="2">HGM_15179</strain>
        <tissue evidence="2">Muscle</tissue>
    </source>
</reference>
<name>A0A8K1GM87_9PASS</name>
<organism evidence="2 3">
    <name type="scientific">Zosterops borbonicus</name>
    <dbReference type="NCBI Taxonomy" id="364589"/>
    <lineage>
        <taxon>Eukaryota</taxon>
        <taxon>Metazoa</taxon>
        <taxon>Chordata</taxon>
        <taxon>Craniata</taxon>
        <taxon>Vertebrata</taxon>
        <taxon>Euteleostomi</taxon>
        <taxon>Archelosauria</taxon>
        <taxon>Archosauria</taxon>
        <taxon>Dinosauria</taxon>
        <taxon>Saurischia</taxon>
        <taxon>Theropoda</taxon>
        <taxon>Coelurosauria</taxon>
        <taxon>Aves</taxon>
        <taxon>Neognathae</taxon>
        <taxon>Neoaves</taxon>
        <taxon>Telluraves</taxon>
        <taxon>Australaves</taxon>
        <taxon>Passeriformes</taxon>
        <taxon>Sylvioidea</taxon>
        <taxon>Zosteropidae</taxon>
        <taxon>Zosterops</taxon>
    </lineage>
</organism>
<comment type="caution">
    <text evidence="2">The sequence shown here is derived from an EMBL/GenBank/DDBJ whole genome shotgun (WGS) entry which is preliminary data.</text>
</comment>
<evidence type="ECO:0000313" key="2">
    <source>
        <dbReference type="EMBL" id="TRZ21615.1"/>
    </source>
</evidence>
<evidence type="ECO:0000256" key="1">
    <source>
        <dbReference type="SAM" id="MobiDB-lite"/>
    </source>
</evidence>
<gene>
    <name evidence="2" type="ORF">HGM15179_005451</name>
</gene>
<dbReference type="AlphaFoldDB" id="A0A8K1GM87"/>
<proteinExistence type="predicted"/>
<dbReference type="EMBL" id="SWJQ01000118">
    <property type="protein sequence ID" value="TRZ21615.1"/>
    <property type="molecule type" value="Genomic_DNA"/>
</dbReference>
<keyword evidence="3" id="KW-1185">Reference proteome</keyword>
<accession>A0A8K1GM87</accession>
<protein>
    <submittedName>
        <fullName evidence="2">Uncharacterized protein</fullName>
    </submittedName>
</protein>
<dbReference type="Proteomes" id="UP000796761">
    <property type="component" value="Unassembled WGS sequence"/>
</dbReference>
<evidence type="ECO:0000313" key="3">
    <source>
        <dbReference type="Proteomes" id="UP000796761"/>
    </source>
</evidence>
<feature type="compositionally biased region" description="Basic and acidic residues" evidence="1">
    <location>
        <begin position="109"/>
        <end position="120"/>
    </location>
</feature>
<sequence>MKSKQICKNVSDFSQFQVRALIKKSSFSNDEKMSNSLRTTEDLPGGITYTGEVSENGKIEARMMKNVEWKEIKECLRQTCNCATSQHYQFKARMLSHREKHATNKKGSKHESGRTGRQEETKFSYHNYEAKEQISFEVSKCIWFPSKLV</sequence>
<feature type="region of interest" description="Disordered" evidence="1">
    <location>
        <begin position="96"/>
        <end position="120"/>
    </location>
</feature>